<organism evidence="1 2">
    <name type="scientific">Artomyces pyxidatus</name>
    <dbReference type="NCBI Taxonomy" id="48021"/>
    <lineage>
        <taxon>Eukaryota</taxon>
        <taxon>Fungi</taxon>
        <taxon>Dikarya</taxon>
        <taxon>Basidiomycota</taxon>
        <taxon>Agaricomycotina</taxon>
        <taxon>Agaricomycetes</taxon>
        <taxon>Russulales</taxon>
        <taxon>Auriscalpiaceae</taxon>
        <taxon>Artomyces</taxon>
    </lineage>
</organism>
<evidence type="ECO:0000313" key="2">
    <source>
        <dbReference type="Proteomes" id="UP000814140"/>
    </source>
</evidence>
<accession>A0ACB8TF53</accession>
<comment type="caution">
    <text evidence="1">The sequence shown here is derived from an EMBL/GenBank/DDBJ whole genome shotgun (WGS) entry which is preliminary data.</text>
</comment>
<protein>
    <submittedName>
        <fullName evidence="1">Uncharacterized protein</fullName>
    </submittedName>
</protein>
<sequence>MDALCRVDAEEAVTASRPSPQSASPCEPRGAGPVRNSHISAGGQRSESSNEHCDRAGGIWLERKVMYTGYIIHEGRVRVTSKASACLTVLQPHPETPSHKSSSRTVGEVVGHLSPVPPSRRLSPHSFRSFISAHIAHTLFTNELFVPAAPSHANILIRTSLQTRHRAYNSASVCVRLPVYLLPSSSLRTSVPLRGHLTTLGLWKDVDCLPRR</sequence>
<dbReference type="Proteomes" id="UP000814140">
    <property type="component" value="Unassembled WGS sequence"/>
</dbReference>
<reference evidence="1" key="2">
    <citation type="journal article" date="2022" name="New Phytol.">
        <title>Evolutionary transition to the ectomycorrhizal habit in the genomes of a hyperdiverse lineage of mushroom-forming fungi.</title>
        <authorList>
            <person name="Looney B."/>
            <person name="Miyauchi S."/>
            <person name="Morin E."/>
            <person name="Drula E."/>
            <person name="Courty P.E."/>
            <person name="Kohler A."/>
            <person name="Kuo A."/>
            <person name="LaButti K."/>
            <person name="Pangilinan J."/>
            <person name="Lipzen A."/>
            <person name="Riley R."/>
            <person name="Andreopoulos W."/>
            <person name="He G."/>
            <person name="Johnson J."/>
            <person name="Nolan M."/>
            <person name="Tritt A."/>
            <person name="Barry K.W."/>
            <person name="Grigoriev I.V."/>
            <person name="Nagy L.G."/>
            <person name="Hibbett D."/>
            <person name="Henrissat B."/>
            <person name="Matheny P.B."/>
            <person name="Labbe J."/>
            <person name="Martin F.M."/>
        </authorList>
    </citation>
    <scope>NUCLEOTIDE SEQUENCE</scope>
    <source>
        <strain evidence="1">HHB10654</strain>
    </source>
</reference>
<dbReference type="EMBL" id="MU277191">
    <property type="protein sequence ID" value="KAI0067068.1"/>
    <property type="molecule type" value="Genomic_DNA"/>
</dbReference>
<evidence type="ECO:0000313" key="1">
    <source>
        <dbReference type="EMBL" id="KAI0067068.1"/>
    </source>
</evidence>
<name>A0ACB8TF53_9AGAM</name>
<keyword evidence="2" id="KW-1185">Reference proteome</keyword>
<proteinExistence type="predicted"/>
<reference evidence="1" key="1">
    <citation type="submission" date="2021-03" db="EMBL/GenBank/DDBJ databases">
        <authorList>
            <consortium name="DOE Joint Genome Institute"/>
            <person name="Ahrendt S."/>
            <person name="Looney B.P."/>
            <person name="Miyauchi S."/>
            <person name="Morin E."/>
            <person name="Drula E."/>
            <person name="Courty P.E."/>
            <person name="Chicoki N."/>
            <person name="Fauchery L."/>
            <person name="Kohler A."/>
            <person name="Kuo A."/>
            <person name="Labutti K."/>
            <person name="Pangilinan J."/>
            <person name="Lipzen A."/>
            <person name="Riley R."/>
            <person name="Andreopoulos W."/>
            <person name="He G."/>
            <person name="Johnson J."/>
            <person name="Barry K.W."/>
            <person name="Grigoriev I.V."/>
            <person name="Nagy L."/>
            <person name="Hibbett D."/>
            <person name="Henrissat B."/>
            <person name="Matheny P.B."/>
            <person name="Labbe J."/>
            <person name="Martin F."/>
        </authorList>
    </citation>
    <scope>NUCLEOTIDE SEQUENCE</scope>
    <source>
        <strain evidence="1">HHB10654</strain>
    </source>
</reference>
<gene>
    <name evidence="1" type="ORF">BV25DRAFT_1274415</name>
</gene>